<name>A0A7V7GVF7_9GAMM</name>
<dbReference type="PANTHER" id="PTHR30203">
    <property type="entry name" value="OUTER MEMBRANE CATION EFFLUX PROTEIN"/>
    <property type="match status" value="1"/>
</dbReference>
<dbReference type="PANTHER" id="PTHR30203:SF25">
    <property type="entry name" value="OUTER MEMBRANE PROTEIN-RELATED"/>
    <property type="match status" value="1"/>
</dbReference>
<feature type="region of interest" description="Disordered" evidence="8">
    <location>
        <begin position="107"/>
        <end position="135"/>
    </location>
</feature>
<keyword evidence="10" id="KW-1185">Reference proteome</keyword>
<sequence length="488" mass="52068">MRRPSAKLLLLVSGFLFLAGCAAGPNYSSPALPSLPSSQFPTSFGETPAGLAAGAVDVAWWRAFDDPALVTLIRRALAVNHDIGIAAARLDEAKALLSENRQGFLPGGGATLSYEDRRRSKVETPPDQSRGSENYRGTIDASWEIDLFGRVRRSVEAAQAQVGSREALMRSVQAAVASEVAATWFELRGIEAEIAVVAGITQSQRESLALVERLVSAGSASEFDRLLAEALLRNVEAAAPELQRRRAVAANALAILVGETPQTLRLPPNTPVREALEVRTIVVGDPLSLISRRADIVAAERSLAAATARIGVETAGLYPDVQVQGSIGFVAGSLSALSWAGGQSGFIAPVIRWSFLDTGRVRARIAASEARTKEALILYDRTVLRALQEADDAFKAYGAAGSTLALRMQESEANRETARLARLQFSAGEGIYLDVLEAERSDLASRRALTAARTSQWLAVVSIYKALGGGWEVCEQSNQDCRGADGLK</sequence>
<feature type="compositionally biased region" description="Basic and acidic residues" evidence="8">
    <location>
        <begin position="114"/>
        <end position="124"/>
    </location>
</feature>
<dbReference type="Gene3D" id="2.20.200.10">
    <property type="entry name" value="Outer membrane efflux proteins (OEP)"/>
    <property type="match status" value="1"/>
</dbReference>
<evidence type="ECO:0000256" key="4">
    <source>
        <dbReference type="ARBA" id="ARBA00023139"/>
    </source>
</evidence>
<comment type="subcellular location">
    <subcellularLocation>
        <location evidence="7">Cell outer membrane</location>
        <topology evidence="7">Lipid-anchor</topology>
    </subcellularLocation>
</comment>
<evidence type="ECO:0000256" key="2">
    <source>
        <dbReference type="ARBA" id="ARBA00022452"/>
    </source>
</evidence>
<dbReference type="PROSITE" id="PS51257">
    <property type="entry name" value="PROKAR_LIPOPROTEIN"/>
    <property type="match status" value="1"/>
</dbReference>
<dbReference type="Proteomes" id="UP000463138">
    <property type="component" value="Unassembled WGS sequence"/>
</dbReference>
<dbReference type="NCBIfam" id="TIGR01845">
    <property type="entry name" value="outer_NodT"/>
    <property type="match status" value="1"/>
</dbReference>
<dbReference type="EMBL" id="QOVF01000002">
    <property type="protein sequence ID" value="KAA0695300.1"/>
    <property type="molecule type" value="Genomic_DNA"/>
</dbReference>
<dbReference type="GO" id="GO:0015562">
    <property type="term" value="F:efflux transmembrane transporter activity"/>
    <property type="evidence" value="ECO:0007669"/>
    <property type="project" value="InterPro"/>
</dbReference>
<evidence type="ECO:0000256" key="1">
    <source>
        <dbReference type="ARBA" id="ARBA00007613"/>
    </source>
</evidence>
<evidence type="ECO:0000256" key="3">
    <source>
        <dbReference type="ARBA" id="ARBA00022692"/>
    </source>
</evidence>
<dbReference type="OrthoDB" id="9770517at2"/>
<keyword evidence="4 7" id="KW-0564">Palmitate</keyword>
<dbReference type="Pfam" id="PF02321">
    <property type="entry name" value="OEP"/>
    <property type="match status" value="2"/>
</dbReference>
<dbReference type="InterPro" id="IPR003423">
    <property type="entry name" value="OMP_efflux"/>
</dbReference>
<evidence type="ECO:0000256" key="6">
    <source>
        <dbReference type="ARBA" id="ARBA00023288"/>
    </source>
</evidence>
<keyword evidence="5" id="KW-0998">Cell outer membrane</keyword>
<evidence type="ECO:0000256" key="8">
    <source>
        <dbReference type="SAM" id="MobiDB-lite"/>
    </source>
</evidence>
<keyword evidence="7" id="KW-0472">Membrane</keyword>
<accession>A0A7V7GVF7</accession>
<comment type="similarity">
    <text evidence="1 7">Belongs to the outer membrane factor (OMF) (TC 1.B.17) family.</text>
</comment>
<evidence type="ECO:0000256" key="5">
    <source>
        <dbReference type="ARBA" id="ARBA00023237"/>
    </source>
</evidence>
<protein>
    <submittedName>
        <fullName evidence="9">TolC family protein</fullName>
    </submittedName>
</protein>
<dbReference type="Gene3D" id="1.20.1600.10">
    <property type="entry name" value="Outer membrane efflux proteins (OEP)"/>
    <property type="match status" value="1"/>
</dbReference>
<evidence type="ECO:0000313" key="10">
    <source>
        <dbReference type="Proteomes" id="UP000463138"/>
    </source>
</evidence>
<keyword evidence="2 7" id="KW-1134">Transmembrane beta strand</keyword>
<gene>
    <name evidence="9" type="ORF">DT594_10760</name>
</gene>
<evidence type="ECO:0000313" key="9">
    <source>
        <dbReference type="EMBL" id="KAA0695300.1"/>
    </source>
</evidence>
<feature type="chain" id="PRO_5031603857" evidence="7">
    <location>
        <begin position="23"/>
        <end position="488"/>
    </location>
</feature>
<dbReference type="InterPro" id="IPR010131">
    <property type="entry name" value="MdtP/NodT-like"/>
</dbReference>
<organism evidence="9 10">
    <name type="scientific">Halopseudomonas laoshanensis</name>
    <dbReference type="NCBI Taxonomy" id="2268758"/>
    <lineage>
        <taxon>Bacteria</taxon>
        <taxon>Pseudomonadati</taxon>
        <taxon>Pseudomonadota</taxon>
        <taxon>Gammaproteobacteria</taxon>
        <taxon>Pseudomonadales</taxon>
        <taxon>Pseudomonadaceae</taxon>
        <taxon>Halopseudomonas</taxon>
    </lineage>
</organism>
<reference evidence="9 10" key="1">
    <citation type="submission" date="2018-07" db="EMBL/GenBank/DDBJ databases">
        <title>Pseudomonas laoshanensis sp. nov., isolated from soil.</title>
        <authorList>
            <person name="Sun J."/>
            <person name="Yu L."/>
            <person name="Wang M."/>
            <person name="Zhang C."/>
        </authorList>
    </citation>
    <scope>NUCLEOTIDE SEQUENCE [LARGE SCALE GENOMIC DNA]</scope>
    <source>
        <strain evidence="9 10">Y22</strain>
    </source>
</reference>
<comment type="caution">
    <text evidence="9">The sequence shown here is derived from an EMBL/GenBank/DDBJ whole genome shotgun (WGS) entry which is preliminary data.</text>
</comment>
<proteinExistence type="inferred from homology"/>
<keyword evidence="7" id="KW-0732">Signal</keyword>
<keyword evidence="3 7" id="KW-0812">Transmembrane</keyword>
<evidence type="ECO:0000256" key="7">
    <source>
        <dbReference type="RuleBase" id="RU362097"/>
    </source>
</evidence>
<dbReference type="SUPFAM" id="SSF56954">
    <property type="entry name" value="Outer membrane efflux proteins (OEP)"/>
    <property type="match status" value="1"/>
</dbReference>
<feature type="signal peptide" evidence="7">
    <location>
        <begin position="1"/>
        <end position="22"/>
    </location>
</feature>
<dbReference type="GO" id="GO:0009279">
    <property type="term" value="C:cell outer membrane"/>
    <property type="evidence" value="ECO:0007669"/>
    <property type="project" value="UniProtKB-SubCell"/>
</dbReference>
<dbReference type="AlphaFoldDB" id="A0A7V7GVF7"/>
<keyword evidence="6 7" id="KW-0449">Lipoprotein</keyword>
<dbReference type="RefSeq" id="WP_149332616.1">
    <property type="nucleotide sequence ID" value="NZ_QOVF01000002.1"/>
</dbReference>